<gene>
    <name evidence="1" type="ORF">TCMB3V08_LOCUS7775</name>
</gene>
<sequence length="472" mass="51565">MGGLCRVRNDCRNGPSTFQATCIRGECVCTFGFHSSADGWTCIQNILLDGPCSLDSDCFLTNNSRCMGGLCGCQVNFISSADNRRCLRCLGESCTNSRQCVVRGNVTDVTTCSNEVCECVQGYTPNNEKTDCIRFAPVSRTPLHSVSHCSRRSQLLAIPSLLRTYSMPSLHLSPRSSSWSIPPPVSLLQHCTATLPSSQPVLTISAASIFFNTNGSTQLLAVFNTVLLALSAVKLLSFESPSHLATPELLSQPDLEYLTRLASLEPQVAYARRHPKDMANQEQNMAAQLQILQDSITAMEERFRQKADRFGTTHQYAQTTGVGAPNLSTALPQQTFTAPSGGTAWASLDIVSMPTLVATQEQALRLALAAKAELLELQPGRDPHETQYLVGMMAKYPQLPARSQQKLPHWINMVFIVITKSWNKAILDTATAALYPLGFSASTTTTDNIPQSTTSVDPKRTKNREVEEMMAC</sequence>
<dbReference type="PANTHER" id="PTHR39069">
    <property type="entry name" value="ECDYSONE-INDUCIBLE GENE E1, ISOFORM A"/>
    <property type="match status" value="1"/>
</dbReference>
<proteinExistence type="predicted"/>
<dbReference type="PANTHER" id="PTHR39069:SF8">
    <property type="entry name" value="FI17111P1"/>
    <property type="match status" value="1"/>
</dbReference>
<dbReference type="AlphaFoldDB" id="A0A7R9J9Q5"/>
<reference evidence="1" key="1">
    <citation type="submission" date="2020-11" db="EMBL/GenBank/DDBJ databases">
        <authorList>
            <person name="Tran Van P."/>
        </authorList>
    </citation>
    <scope>NUCLEOTIDE SEQUENCE</scope>
</reference>
<name>A0A7R9J9Q5_TIMCA</name>
<accession>A0A7R9J9Q5</accession>
<organism evidence="1">
    <name type="scientific">Timema californicum</name>
    <name type="common">California timema</name>
    <name type="synonym">Walking stick</name>
    <dbReference type="NCBI Taxonomy" id="61474"/>
    <lineage>
        <taxon>Eukaryota</taxon>
        <taxon>Metazoa</taxon>
        <taxon>Ecdysozoa</taxon>
        <taxon>Arthropoda</taxon>
        <taxon>Hexapoda</taxon>
        <taxon>Insecta</taxon>
        <taxon>Pterygota</taxon>
        <taxon>Neoptera</taxon>
        <taxon>Polyneoptera</taxon>
        <taxon>Phasmatodea</taxon>
        <taxon>Timematodea</taxon>
        <taxon>Timematoidea</taxon>
        <taxon>Timematidae</taxon>
        <taxon>Timema</taxon>
    </lineage>
</organism>
<evidence type="ECO:0000313" key="1">
    <source>
        <dbReference type="EMBL" id="CAD7575177.1"/>
    </source>
</evidence>
<dbReference type="EMBL" id="OE182986">
    <property type="protein sequence ID" value="CAD7575177.1"/>
    <property type="molecule type" value="Genomic_DNA"/>
</dbReference>
<protein>
    <submittedName>
        <fullName evidence="1">(California timema) hypothetical protein</fullName>
    </submittedName>
</protein>